<evidence type="ECO:0000259" key="9">
    <source>
        <dbReference type="PROSITE" id="PS51123"/>
    </source>
</evidence>
<reference evidence="10" key="1">
    <citation type="submission" date="2022-08" db="EMBL/GenBank/DDBJ databases">
        <title>Nisaea acidiphila sp. nov., isolated from a marine algal debris and emended description of the genus Nisaea Urios et al. 2008.</title>
        <authorList>
            <person name="Kwon K."/>
        </authorList>
    </citation>
    <scope>NUCLEOTIDE SEQUENCE</scope>
    <source>
        <strain evidence="10">MEBiC11861</strain>
    </source>
</reference>
<dbReference type="PANTHER" id="PTHR30329">
    <property type="entry name" value="STATOR ELEMENT OF FLAGELLAR MOTOR COMPLEX"/>
    <property type="match status" value="1"/>
</dbReference>
<dbReference type="KEGG" id="naci:NUH88_02030"/>
<dbReference type="SUPFAM" id="SSF103088">
    <property type="entry name" value="OmpA-like"/>
    <property type="match status" value="1"/>
</dbReference>
<dbReference type="Pfam" id="PF00691">
    <property type="entry name" value="OmpA"/>
    <property type="match status" value="1"/>
</dbReference>
<comment type="subcellular location">
    <subcellularLocation>
        <location evidence="1">Cell membrane</location>
        <topology evidence="1">Single-pass membrane protein</topology>
    </subcellularLocation>
</comment>
<accession>A0A9J7AYG9</accession>
<evidence type="ECO:0000256" key="3">
    <source>
        <dbReference type="ARBA" id="ARBA00022475"/>
    </source>
</evidence>
<feature type="domain" description="OmpA-like" evidence="9">
    <location>
        <begin position="114"/>
        <end position="238"/>
    </location>
</feature>
<evidence type="ECO:0000256" key="4">
    <source>
        <dbReference type="ARBA" id="ARBA00022692"/>
    </source>
</evidence>
<sequence length="240" mass="26692">MESAVSRRQNRRTAGNGVSWMVTFVDLVSLLLAFFVLLFSMTTPDAPQWESFTASLRSAFSSDNPTRARQAVMPETIRSEDPGLGFDLGYLQKLLKAELARDAILRDARVTENGGRLVISMASDVFFAPGAAVLRESGEGAMFNLAVALSQLDNRIDIVGHTDPRPFISGTGKFSSNWELSLARAVAVAEALRRFGYEKPVEVRGAADGKFAEIDARLEEEERFRRARRVDLVIYKERDR</sequence>
<gene>
    <name evidence="10" type="ORF">NUH88_02030</name>
</gene>
<dbReference type="Proteomes" id="UP001060336">
    <property type="component" value="Chromosome"/>
</dbReference>
<evidence type="ECO:0000256" key="2">
    <source>
        <dbReference type="ARBA" id="ARBA00008914"/>
    </source>
</evidence>
<dbReference type="RefSeq" id="WP_257769652.1">
    <property type="nucleotide sequence ID" value="NZ_CP102480.1"/>
</dbReference>
<dbReference type="Pfam" id="PF13677">
    <property type="entry name" value="MotB_plug"/>
    <property type="match status" value="1"/>
</dbReference>
<evidence type="ECO:0000256" key="6">
    <source>
        <dbReference type="ARBA" id="ARBA00023136"/>
    </source>
</evidence>
<feature type="transmembrane region" description="Helical" evidence="8">
    <location>
        <begin position="20"/>
        <end position="41"/>
    </location>
</feature>
<keyword evidence="4 8" id="KW-0812">Transmembrane</keyword>
<dbReference type="InterPro" id="IPR050330">
    <property type="entry name" value="Bact_OuterMem_StrucFunc"/>
</dbReference>
<keyword evidence="3" id="KW-1003">Cell membrane</keyword>
<keyword evidence="11" id="KW-1185">Reference proteome</keyword>
<evidence type="ECO:0000313" key="11">
    <source>
        <dbReference type="Proteomes" id="UP001060336"/>
    </source>
</evidence>
<dbReference type="PROSITE" id="PS51123">
    <property type="entry name" value="OMPA_2"/>
    <property type="match status" value="1"/>
</dbReference>
<dbReference type="InterPro" id="IPR036737">
    <property type="entry name" value="OmpA-like_sf"/>
</dbReference>
<dbReference type="EMBL" id="CP102480">
    <property type="protein sequence ID" value="UUX50477.1"/>
    <property type="molecule type" value="Genomic_DNA"/>
</dbReference>
<evidence type="ECO:0000256" key="8">
    <source>
        <dbReference type="SAM" id="Phobius"/>
    </source>
</evidence>
<dbReference type="Gene3D" id="3.30.1330.60">
    <property type="entry name" value="OmpA-like domain"/>
    <property type="match status" value="1"/>
</dbReference>
<protein>
    <submittedName>
        <fullName evidence="10">OmpA family protein</fullName>
    </submittedName>
</protein>
<dbReference type="InterPro" id="IPR006665">
    <property type="entry name" value="OmpA-like"/>
</dbReference>
<proteinExistence type="inferred from homology"/>
<evidence type="ECO:0000256" key="1">
    <source>
        <dbReference type="ARBA" id="ARBA00004162"/>
    </source>
</evidence>
<dbReference type="GO" id="GO:0005886">
    <property type="term" value="C:plasma membrane"/>
    <property type="evidence" value="ECO:0007669"/>
    <property type="project" value="UniProtKB-SubCell"/>
</dbReference>
<dbReference type="AlphaFoldDB" id="A0A9J7AYG9"/>
<name>A0A9J7AYG9_9PROT</name>
<organism evidence="10 11">
    <name type="scientific">Nisaea acidiphila</name>
    <dbReference type="NCBI Taxonomy" id="1862145"/>
    <lineage>
        <taxon>Bacteria</taxon>
        <taxon>Pseudomonadati</taxon>
        <taxon>Pseudomonadota</taxon>
        <taxon>Alphaproteobacteria</taxon>
        <taxon>Rhodospirillales</taxon>
        <taxon>Thalassobaculaceae</taxon>
        <taxon>Nisaea</taxon>
    </lineage>
</organism>
<dbReference type="PANTHER" id="PTHR30329:SF21">
    <property type="entry name" value="LIPOPROTEIN YIAD-RELATED"/>
    <property type="match status" value="1"/>
</dbReference>
<dbReference type="InterPro" id="IPR025713">
    <property type="entry name" value="MotB-like_N_dom"/>
</dbReference>
<evidence type="ECO:0000313" key="10">
    <source>
        <dbReference type="EMBL" id="UUX50477.1"/>
    </source>
</evidence>
<keyword evidence="6 7" id="KW-0472">Membrane</keyword>
<evidence type="ECO:0000256" key="5">
    <source>
        <dbReference type="ARBA" id="ARBA00022989"/>
    </source>
</evidence>
<comment type="similarity">
    <text evidence="2">Belongs to the MotB family.</text>
</comment>
<keyword evidence="5 8" id="KW-1133">Transmembrane helix</keyword>
<evidence type="ECO:0000256" key="7">
    <source>
        <dbReference type="PROSITE-ProRule" id="PRU00473"/>
    </source>
</evidence>